<proteinExistence type="predicted"/>
<evidence type="ECO:0008006" key="2">
    <source>
        <dbReference type="Google" id="ProtNLM"/>
    </source>
</evidence>
<sequence length="197" mass="24025">MNPIYIIDFFNIFSDYREMKYKKLNIDFHSLKHTNKQQDTLDFFDIFFTKYIQYANIKSHNKFIFIMKKLNNSENLLQQILIKYLHINIQFIIIEEKYSNSILDKNKDDFLCQYFFWYFRQQSNCFLISNDKYRDKHSYINLFNFDISLTTLIYNHSTHSLQKKSSFINATQDIPFLNNYNPIKRSSIPKHKLSLII</sequence>
<dbReference type="EMBL" id="MN739681">
    <property type="protein sequence ID" value="QHT20718.1"/>
    <property type="molecule type" value="Genomic_DNA"/>
</dbReference>
<name>A0A6C0DW60_9ZZZZ</name>
<protein>
    <recommendedName>
        <fullName evidence="2">NYN domain-containing protein</fullName>
    </recommendedName>
</protein>
<organism evidence="1">
    <name type="scientific">viral metagenome</name>
    <dbReference type="NCBI Taxonomy" id="1070528"/>
    <lineage>
        <taxon>unclassified sequences</taxon>
        <taxon>metagenomes</taxon>
        <taxon>organismal metagenomes</taxon>
    </lineage>
</organism>
<evidence type="ECO:0000313" key="1">
    <source>
        <dbReference type="EMBL" id="QHT20718.1"/>
    </source>
</evidence>
<dbReference type="AlphaFoldDB" id="A0A6C0DW60"/>
<reference evidence="1" key="1">
    <citation type="journal article" date="2020" name="Nature">
        <title>Giant virus diversity and host interactions through global metagenomics.</title>
        <authorList>
            <person name="Schulz F."/>
            <person name="Roux S."/>
            <person name="Paez-Espino D."/>
            <person name="Jungbluth S."/>
            <person name="Walsh D.A."/>
            <person name="Denef V.J."/>
            <person name="McMahon K.D."/>
            <person name="Konstantinidis K.T."/>
            <person name="Eloe-Fadrosh E.A."/>
            <person name="Kyrpides N.C."/>
            <person name="Woyke T."/>
        </authorList>
    </citation>
    <scope>NUCLEOTIDE SEQUENCE</scope>
    <source>
        <strain evidence="1">GVMAG-M-3300023174-68</strain>
    </source>
</reference>
<accession>A0A6C0DW60</accession>